<evidence type="ECO:0000313" key="2">
    <source>
        <dbReference type="Proteomes" id="UP000777265"/>
    </source>
</evidence>
<organism evidence="1 2">
    <name type="scientific">Syntrophorhabdus aromaticivorans</name>
    <dbReference type="NCBI Taxonomy" id="328301"/>
    <lineage>
        <taxon>Bacteria</taxon>
        <taxon>Pseudomonadati</taxon>
        <taxon>Thermodesulfobacteriota</taxon>
        <taxon>Syntrophorhabdia</taxon>
        <taxon>Syntrophorhabdales</taxon>
        <taxon>Syntrophorhabdaceae</taxon>
        <taxon>Syntrophorhabdus</taxon>
    </lineage>
</organism>
<protein>
    <submittedName>
        <fullName evidence="1">DUF4365 domain-containing protein</fullName>
    </submittedName>
</protein>
<proteinExistence type="predicted"/>
<gene>
    <name evidence="1" type="ORF">GXY80_03625</name>
</gene>
<dbReference type="EMBL" id="JAAYEE010000066">
    <property type="protein sequence ID" value="NLW34560.1"/>
    <property type="molecule type" value="Genomic_DNA"/>
</dbReference>
<reference evidence="1" key="1">
    <citation type="journal article" date="2020" name="Biotechnol. Biofuels">
        <title>New insights from the biogas microbiome by comprehensive genome-resolved metagenomics of nearly 1600 species originating from multiple anaerobic digesters.</title>
        <authorList>
            <person name="Campanaro S."/>
            <person name="Treu L."/>
            <person name="Rodriguez-R L.M."/>
            <person name="Kovalovszki A."/>
            <person name="Ziels R.M."/>
            <person name="Maus I."/>
            <person name="Zhu X."/>
            <person name="Kougias P.G."/>
            <person name="Basile A."/>
            <person name="Luo G."/>
            <person name="Schluter A."/>
            <person name="Konstantinidis K.T."/>
            <person name="Angelidaki I."/>
        </authorList>
    </citation>
    <scope>NUCLEOTIDE SEQUENCE</scope>
    <source>
        <strain evidence="1">AS06rmzACSIP_7</strain>
    </source>
</reference>
<sequence>MAYRDSASFGKRQEFVAIAELLRRGFDVYLTLVDDQQIDCVVRNEIFGEPVYLDIQIKARSKQCNPKNAGTFAALEVRNPRANFFFIFFSEQTNCYWVLPSLELIKEANRNKTGQNAGKYRIVFTNLSSKTGQVVPRPRFEKYRNNFDLLKDYGEASP</sequence>
<dbReference type="InterPro" id="IPR011856">
    <property type="entry name" value="tRNA_endonuc-like_dom_sf"/>
</dbReference>
<dbReference type="GO" id="GO:0003676">
    <property type="term" value="F:nucleic acid binding"/>
    <property type="evidence" value="ECO:0007669"/>
    <property type="project" value="InterPro"/>
</dbReference>
<evidence type="ECO:0000313" key="1">
    <source>
        <dbReference type="EMBL" id="NLW34560.1"/>
    </source>
</evidence>
<accession>A0A971M2Q1</accession>
<dbReference type="Gene3D" id="3.40.1350.10">
    <property type="match status" value="1"/>
</dbReference>
<reference evidence="1" key="2">
    <citation type="submission" date="2020-01" db="EMBL/GenBank/DDBJ databases">
        <authorList>
            <person name="Campanaro S."/>
        </authorList>
    </citation>
    <scope>NUCLEOTIDE SEQUENCE</scope>
    <source>
        <strain evidence="1">AS06rmzACSIP_7</strain>
    </source>
</reference>
<dbReference type="Proteomes" id="UP000777265">
    <property type="component" value="Unassembled WGS sequence"/>
</dbReference>
<comment type="caution">
    <text evidence="1">The sequence shown here is derived from an EMBL/GenBank/DDBJ whole genome shotgun (WGS) entry which is preliminary data.</text>
</comment>
<name>A0A971M2Q1_9BACT</name>
<dbReference type="AlphaFoldDB" id="A0A971M2Q1"/>